<protein>
    <recommendedName>
        <fullName evidence="4">GH18 domain-containing protein</fullName>
    </recommendedName>
</protein>
<proteinExistence type="predicted"/>
<evidence type="ECO:0000256" key="1">
    <source>
        <dbReference type="SAM" id="Phobius"/>
    </source>
</evidence>
<gene>
    <name evidence="2" type="ORF">HGA10_26840</name>
</gene>
<keyword evidence="3" id="KW-1185">Reference proteome</keyword>
<organism evidence="2 3">
    <name type="scientific">Nocardia coubleae</name>
    <dbReference type="NCBI Taxonomy" id="356147"/>
    <lineage>
        <taxon>Bacteria</taxon>
        <taxon>Bacillati</taxon>
        <taxon>Actinomycetota</taxon>
        <taxon>Actinomycetes</taxon>
        <taxon>Mycobacteriales</taxon>
        <taxon>Nocardiaceae</taxon>
        <taxon>Nocardia</taxon>
    </lineage>
</organism>
<keyword evidence="1" id="KW-0812">Transmembrane</keyword>
<keyword evidence="1" id="KW-1133">Transmembrane helix</keyword>
<comment type="caution">
    <text evidence="2">The sequence shown here is derived from an EMBL/GenBank/DDBJ whole genome shotgun (WGS) entry which is preliminary data.</text>
</comment>
<dbReference type="AlphaFoldDB" id="A0A846WEA0"/>
<sequence>MSCGAPFSCTAAHSVSRVGDLPEISLSVPAGSIGTSSIGGGTMRGKWRAWSWWMRGVVVGLALVAVVSVPVAGILTALLVYNVGEQSEQARSRGKDAFWLGHAWVDGRRTDADIDGLAKLLAGTGIRDLYVHTGPLEHDGSLRDDLAPRARWFVDAVHTKLPGIRVQSWLGDIVQPEFDGLDVESAASREWVVTSARRVLDYGFDGVHYDLEPIRSGSPGYLALLEQTRVMTAAAGVTLSVSAPVIDPLPGLHAVGIAVADHGKWWSQAYFAEVARRVDQVAVMSYDTAMPTRALYSGYVAQQTELALEVTPAEVDLLMGAPAFWADDPGHHGAAETVAAAVRGIRLGQTRTDVGRANFGVALYVDFAATPQDWADYRQGWCVTA</sequence>
<evidence type="ECO:0008006" key="4">
    <source>
        <dbReference type="Google" id="ProtNLM"/>
    </source>
</evidence>
<evidence type="ECO:0000313" key="3">
    <source>
        <dbReference type="Proteomes" id="UP000572007"/>
    </source>
</evidence>
<dbReference type="Gene3D" id="3.20.20.80">
    <property type="entry name" value="Glycosidases"/>
    <property type="match status" value="1"/>
</dbReference>
<feature type="transmembrane region" description="Helical" evidence="1">
    <location>
        <begin position="52"/>
        <end position="81"/>
    </location>
</feature>
<dbReference type="SUPFAM" id="SSF51445">
    <property type="entry name" value="(Trans)glycosidases"/>
    <property type="match status" value="1"/>
</dbReference>
<name>A0A846WEA0_9NOCA</name>
<dbReference type="Proteomes" id="UP000572007">
    <property type="component" value="Unassembled WGS sequence"/>
</dbReference>
<dbReference type="EMBL" id="JAAXOM010000008">
    <property type="protein sequence ID" value="NKX90907.1"/>
    <property type="molecule type" value="Genomic_DNA"/>
</dbReference>
<keyword evidence="1" id="KW-0472">Membrane</keyword>
<evidence type="ECO:0000313" key="2">
    <source>
        <dbReference type="EMBL" id="NKX90907.1"/>
    </source>
</evidence>
<reference evidence="2 3" key="1">
    <citation type="submission" date="2020-04" db="EMBL/GenBank/DDBJ databases">
        <title>MicrobeNet Type strains.</title>
        <authorList>
            <person name="Nicholson A.C."/>
        </authorList>
    </citation>
    <scope>NUCLEOTIDE SEQUENCE [LARGE SCALE GENOMIC DNA]</scope>
    <source>
        <strain evidence="2 3">DSM 44960</strain>
    </source>
</reference>
<dbReference type="InterPro" id="IPR017853">
    <property type="entry name" value="GH"/>
</dbReference>
<accession>A0A846WEA0</accession>